<evidence type="ECO:0000313" key="2">
    <source>
        <dbReference type="EMBL" id="GAA4245194.1"/>
    </source>
</evidence>
<feature type="region of interest" description="Disordered" evidence="1">
    <location>
        <begin position="186"/>
        <end position="208"/>
    </location>
</feature>
<evidence type="ECO:0008006" key="4">
    <source>
        <dbReference type="Google" id="ProtNLM"/>
    </source>
</evidence>
<proteinExistence type="predicted"/>
<evidence type="ECO:0000256" key="1">
    <source>
        <dbReference type="SAM" id="MobiDB-lite"/>
    </source>
</evidence>
<evidence type="ECO:0000313" key="3">
    <source>
        <dbReference type="Proteomes" id="UP001500620"/>
    </source>
</evidence>
<dbReference type="Proteomes" id="UP001500620">
    <property type="component" value="Unassembled WGS sequence"/>
</dbReference>
<gene>
    <name evidence="2" type="ORF">GCM10022255_011510</name>
</gene>
<accession>A0ABP8CZ54</accession>
<sequence>MTDIAAPRIIHTGPDGTLASTSAEQVAAIAAEVARSERAVLHFHGGLVNEASGMATANGLAPVYAEAGAVPVFFVWRSGFLETVTGNLREILAEDIFGRMLKWVLQFAVGKVRESGGGRAFGGIEPAPGDEVDADLHARHADLVPFAGEGAADISGVSQAERDAFERVVSADPQLRAQAAAVLAGREPGPREPGARGIEGAGPPVATRMDPGVLDELAREEEVEGGRGLIGTALLARKCASVLVHVVARFRAGSDHGVYSTVVEELLREFYLGSIGAAVWAAMKGETADTFAAGTQRGGRLFLDGLAAALATDPHRPQLTLVGHSTGAVFIDNLLTELGRMHGAGTLPDGVLVRNVAFLAPACTSAHFAAVLGGQPRLFERFRMFTMSDEAECADRLLGAFYPRSLLYLVSGILERDAAGASACMPLAGLARYLTLRADAPTDLVGVRDFLLELGTDRLVRSPSSQDAPLGMRSGALTHADFDNDPLVLASLRHLVATDHA</sequence>
<reference evidence="3" key="1">
    <citation type="journal article" date="2019" name="Int. J. Syst. Evol. Microbiol.">
        <title>The Global Catalogue of Microorganisms (GCM) 10K type strain sequencing project: providing services to taxonomists for standard genome sequencing and annotation.</title>
        <authorList>
            <consortium name="The Broad Institute Genomics Platform"/>
            <consortium name="The Broad Institute Genome Sequencing Center for Infectious Disease"/>
            <person name="Wu L."/>
            <person name="Ma J."/>
        </authorList>
    </citation>
    <scope>NUCLEOTIDE SEQUENCE [LARGE SCALE GENOMIC DNA]</scope>
    <source>
        <strain evidence="3">JCM 17441</strain>
    </source>
</reference>
<dbReference type="RefSeq" id="WP_345121980.1">
    <property type="nucleotide sequence ID" value="NZ_BAABAT010000002.1"/>
</dbReference>
<organism evidence="2 3">
    <name type="scientific">Dactylosporangium darangshiense</name>
    <dbReference type="NCBI Taxonomy" id="579108"/>
    <lineage>
        <taxon>Bacteria</taxon>
        <taxon>Bacillati</taxon>
        <taxon>Actinomycetota</taxon>
        <taxon>Actinomycetes</taxon>
        <taxon>Micromonosporales</taxon>
        <taxon>Micromonosporaceae</taxon>
        <taxon>Dactylosporangium</taxon>
    </lineage>
</organism>
<dbReference type="EMBL" id="BAABAT010000002">
    <property type="protein sequence ID" value="GAA4245194.1"/>
    <property type="molecule type" value="Genomic_DNA"/>
</dbReference>
<name>A0ABP8CZ54_9ACTN</name>
<comment type="caution">
    <text evidence="2">The sequence shown here is derived from an EMBL/GenBank/DDBJ whole genome shotgun (WGS) entry which is preliminary data.</text>
</comment>
<keyword evidence="3" id="KW-1185">Reference proteome</keyword>
<protein>
    <recommendedName>
        <fullName evidence="4">DUF726 domain-containing protein</fullName>
    </recommendedName>
</protein>